<dbReference type="OrthoDB" id="9774653at2"/>
<dbReference type="InterPro" id="IPR004143">
    <property type="entry name" value="BPL_LPL_catalytic"/>
</dbReference>
<sequence>MNRKKIWRLIPPIKASGNIHMAIDNWLFQQHEKGLSLPTLRFYTWSKPTISLGYLQKNYPDPWNHLTWKKEALDIVIRPTGGRAVLHQGDLTYMVIMSLDNRKTLAIYQDICNFLIEGWKKLGIPLRYGTAKRGYIHNASCFNTATIADLITTDGSKLIGSAQKRGKKSVLQHGSMVLFTDKALFEMIFNQVAPWNLTLTEQLSKDYSIDNTIEVLTQAAQEKFNIEFKTQPLSEEEWQEILSINS</sequence>
<dbReference type="EMBL" id="CP000806">
    <property type="protein sequence ID" value="ACB53028.1"/>
    <property type="molecule type" value="Genomic_DNA"/>
</dbReference>
<feature type="domain" description="BPL/LPL catalytic" evidence="1">
    <location>
        <begin position="34"/>
        <end position="228"/>
    </location>
</feature>
<evidence type="ECO:0000313" key="2">
    <source>
        <dbReference type="EMBL" id="ACB53028.1"/>
    </source>
</evidence>
<accession>B1X1J8</accession>
<proteinExistence type="predicted"/>
<protein>
    <recommendedName>
        <fullName evidence="1">BPL/LPL catalytic domain-containing protein</fullName>
    </recommendedName>
</protein>
<evidence type="ECO:0000313" key="3">
    <source>
        <dbReference type="Proteomes" id="UP000001203"/>
    </source>
</evidence>
<dbReference type="Gene3D" id="3.30.930.10">
    <property type="entry name" value="Bira Bifunctional Protein, Domain 2"/>
    <property type="match status" value="1"/>
</dbReference>
<dbReference type="Pfam" id="PF21948">
    <property type="entry name" value="LplA-B_cat"/>
    <property type="match status" value="1"/>
</dbReference>
<evidence type="ECO:0000259" key="1">
    <source>
        <dbReference type="PROSITE" id="PS51733"/>
    </source>
</evidence>
<keyword evidence="3" id="KW-1185">Reference proteome</keyword>
<dbReference type="HOGENOM" id="CLU_022986_5_3_3"/>
<dbReference type="STRING" id="43989.cce_3680"/>
<gene>
    <name evidence="2" type="ordered locus">cce_3680</name>
</gene>
<dbReference type="PANTHER" id="PTHR43679:SF2">
    <property type="entry name" value="OCTANOYL-[GCVH]:PROTEIN N-OCTANOYLTRANSFERASE"/>
    <property type="match status" value="1"/>
</dbReference>
<dbReference type="PROSITE" id="PS51733">
    <property type="entry name" value="BPL_LPL_CATALYTIC"/>
    <property type="match status" value="1"/>
</dbReference>
<organism evidence="2 3">
    <name type="scientific">Crocosphaera subtropica (strain ATCC 51142 / BH68)</name>
    <name type="common">Cyanothece sp. (strain ATCC 51142)</name>
    <dbReference type="NCBI Taxonomy" id="43989"/>
    <lineage>
        <taxon>Bacteria</taxon>
        <taxon>Bacillati</taxon>
        <taxon>Cyanobacteriota</taxon>
        <taxon>Cyanophyceae</taxon>
        <taxon>Oscillatoriophycideae</taxon>
        <taxon>Chroococcales</taxon>
        <taxon>Aphanothecaceae</taxon>
        <taxon>Crocosphaera</taxon>
        <taxon>Crocosphaera subtropica</taxon>
    </lineage>
</organism>
<name>B1X1J8_CROS5</name>
<dbReference type="InterPro" id="IPR050664">
    <property type="entry name" value="Octanoyltrans_LipM/LipL"/>
</dbReference>
<dbReference type="InterPro" id="IPR045864">
    <property type="entry name" value="aa-tRNA-synth_II/BPL/LPL"/>
</dbReference>
<dbReference type="eggNOG" id="COG0095">
    <property type="taxonomic scope" value="Bacteria"/>
</dbReference>
<dbReference type="Proteomes" id="UP000001203">
    <property type="component" value="Chromosome circular"/>
</dbReference>
<dbReference type="RefSeq" id="WP_012362234.1">
    <property type="nucleotide sequence ID" value="NC_010546.1"/>
</dbReference>
<dbReference type="SUPFAM" id="SSF55681">
    <property type="entry name" value="Class II aaRS and biotin synthetases"/>
    <property type="match status" value="1"/>
</dbReference>
<reference evidence="2 3" key="1">
    <citation type="journal article" date="2008" name="Proc. Natl. Acad. Sci. U.S.A.">
        <title>The genome of Cyanothece 51142, a unicellular diazotrophic cyanobacterium important in the marine nitrogen cycle.</title>
        <authorList>
            <person name="Welsh E.A."/>
            <person name="Liberton M."/>
            <person name="Stoeckel J."/>
            <person name="Loh T."/>
            <person name="Elvitigala T."/>
            <person name="Wang C."/>
            <person name="Wollam A."/>
            <person name="Fulton R.S."/>
            <person name="Clifton S.W."/>
            <person name="Jacobs J.M."/>
            <person name="Aurora R."/>
            <person name="Ghosh B.K."/>
            <person name="Sherman L.A."/>
            <person name="Smith R.D."/>
            <person name="Wilson R.K."/>
            <person name="Pakrasi H.B."/>
        </authorList>
    </citation>
    <scope>NUCLEOTIDE SEQUENCE [LARGE SCALE GENOMIC DNA]</scope>
    <source>
        <strain evidence="3">ATCC 51142 / BH68</strain>
    </source>
</reference>
<dbReference type="KEGG" id="cyt:cce_3680"/>
<dbReference type="PANTHER" id="PTHR43679">
    <property type="entry name" value="OCTANOYLTRANSFERASE LIPM-RELATED"/>
    <property type="match status" value="1"/>
</dbReference>
<dbReference type="AlphaFoldDB" id="B1X1J8"/>